<keyword evidence="2" id="KW-1185">Reference proteome</keyword>
<accession>A0A2V5H4B5</accession>
<dbReference type="Pfam" id="PF14269">
    <property type="entry name" value="Arylsulfotran_2"/>
    <property type="match status" value="1"/>
</dbReference>
<evidence type="ECO:0000313" key="1">
    <source>
        <dbReference type="EMBL" id="PYI18898.1"/>
    </source>
</evidence>
<dbReference type="STRING" id="1450538.A0A2V5H4B5"/>
<dbReference type="AlphaFoldDB" id="A0A2V5H4B5"/>
<dbReference type="EMBL" id="KZ825139">
    <property type="protein sequence ID" value="PYI18898.1"/>
    <property type="molecule type" value="Genomic_DNA"/>
</dbReference>
<name>A0A2V5H4B5_ASPV1</name>
<proteinExistence type="predicted"/>
<evidence type="ECO:0008006" key="3">
    <source>
        <dbReference type="Google" id="ProtNLM"/>
    </source>
</evidence>
<evidence type="ECO:0000313" key="2">
    <source>
        <dbReference type="Proteomes" id="UP000249829"/>
    </source>
</evidence>
<reference evidence="1 2" key="1">
    <citation type="submission" date="2018-02" db="EMBL/GenBank/DDBJ databases">
        <title>The genomes of Aspergillus section Nigri reveals drivers in fungal speciation.</title>
        <authorList>
            <consortium name="DOE Joint Genome Institute"/>
            <person name="Vesth T.C."/>
            <person name="Nybo J."/>
            <person name="Theobald S."/>
            <person name="Brandl J."/>
            <person name="Frisvad J.C."/>
            <person name="Nielsen K.F."/>
            <person name="Lyhne E.K."/>
            <person name="Kogle M.E."/>
            <person name="Kuo A."/>
            <person name="Riley R."/>
            <person name="Clum A."/>
            <person name="Nolan M."/>
            <person name="Lipzen A."/>
            <person name="Salamov A."/>
            <person name="Henrissat B."/>
            <person name="Wiebenga A."/>
            <person name="De vries R.P."/>
            <person name="Grigoriev I.V."/>
            <person name="Mortensen U.H."/>
            <person name="Andersen M.R."/>
            <person name="Baker S.E."/>
        </authorList>
    </citation>
    <scope>NUCLEOTIDE SEQUENCE [LARGE SCALE GENOMIC DNA]</scope>
    <source>
        <strain evidence="1 2">CBS 115571</strain>
    </source>
</reference>
<sequence>MTPTQQYATLEEGSPVVQFVHQGSQCAGGLVFLTPRDSATGMARGMILDANGTLVWNQTESLRGLNQRIQHLKAQKYRGETYLTYWMGNNELDPPVGAGYMLDNSYRERHQIQPVGYPAADKHEFHVTQDGTAIVIVYSPVLEDLSPVGGTSGWVLDGIFQEIDIETGALLFEWYALQHFPLNTTFHDLDSCGHRRCGSDPSTAFDFFHINSMDKTPTGDYLISSRHTHSVISIDASSGAVQWHDARWRVPDMITLFNNSAKAENDRMPEARGIALKADVPAHQVWLQAFYRHPSHLKSGSRGNVDILPSGNFLVGWGHSAAYTEYTADGTTILFSTHFSPFILFSVELTNSYRIFKDSGVGQPLTDPPAVVVGRQVFVSWNGATEVARWRLEVLDGSDQLTFHPVVTVPRQSFETAIALPSGYEASKFRAPLIVM</sequence>
<gene>
    <name evidence="1" type="ORF">BO99DRAFT_443450</name>
</gene>
<dbReference type="Proteomes" id="UP000249829">
    <property type="component" value="Unassembled WGS sequence"/>
</dbReference>
<organism evidence="1 2">
    <name type="scientific">Aspergillus violaceofuscus (strain CBS 115571)</name>
    <dbReference type="NCBI Taxonomy" id="1450538"/>
    <lineage>
        <taxon>Eukaryota</taxon>
        <taxon>Fungi</taxon>
        <taxon>Dikarya</taxon>
        <taxon>Ascomycota</taxon>
        <taxon>Pezizomycotina</taxon>
        <taxon>Eurotiomycetes</taxon>
        <taxon>Eurotiomycetidae</taxon>
        <taxon>Eurotiales</taxon>
        <taxon>Aspergillaceae</taxon>
        <taxon>Aspergillus</taxon>
    </lineage>
</organism>
<dbReference type="OMA" id="DEIAHFE"/>
<dbReference type="InterPro" id="IPR039535">
    <property type="entry name" value="ASST-like"/>
</dbReference>
<dbReference type="PANTHER" id="PTHR35340">
    <property type="entry name" value="PQQ ENZYME REPEAT PROTEIN-RELATED"/>
    <property type="match status" value="1"/>
</dbReference>
<dbReference type="InterPro" id="IPR053143">
    <property type="entry name" value="Arylsulfate_ST"/>
</dbReference>
<dbReference type="PANTHER" id="PTHR35340:SF5">
    <property type="entry name" value="ASST-DOMAIN-CONTAINING PROTEIN"/>
    <property type="match status" value="1"/>
</dbReference>
<protein>
    <recommendedName>
        <fullName evidence="3">Arylsulfotransferase ASST</fullName>
    </recommendedName>
</protein>